<name>A0A2N0VJA0_9BACT</name>
<gene>
    <name evidence="2" type="ORF">CWD77_02020</name>
</gene>
<evidence type="ECO:0000313" key="3">
    <source>
        <dbReference type="Proteomes" id="UP000233398"/>
    </source>
</evidence>
<organism evidence="2 3">
    <name type="scientific">Rhodohalobacter barkolensis</name>
    <dbReference type="NCBI Taxonomy" id="2053187"/>
    <lineage>
        <taxon>Bacteria</taxon>
        <taxon>Pseudomonadati</taxon>
        <taxon>Balneolota</taxon>
        <taxon>Balneolia</taxon>
        <taxon>Balneolales</taxon>
        <taxon>Balneolaceae</taxon>
        <taxon>Rhodohalobacter</taxon>
    </lineage>
</organism>
<accession>A0A2N0VJA0</accession>
<dbReference type="AlphaFoldDB" id="A0A2N0VJA0"/>
<feature type="transmembrane region" description="Helical" evidence="1">
    <location>
        <begin position="6"/>
        <end position="28"/>
    </location>
</feature>
<evidence type="ECO:0008006" key="4">
    <source>
        <dbReference type="Google" id="ProtNLM"/>
    </source>
</evidence>
<dbReference type="RefSeq" id="WP_101071557.1">
    <property type="nucleotide sequence ID" value="NZ_PISP01000001.1"/>
</dbReference>
<feature type="transmembrane region" description="Helical" evidence="1">
    <location>
        <begin position="82"/>
        <end position="103"/>
    </location>
</feature>
<keyword evidence="3" id="KW-1185">Reference proteome</keyword>
<dbReference type="Proteomes" id="UP000233398">
    <property type="component" value="Unassembled WGS sequence"/>
</dbReference>
<dbReference type="InterPro" id="IPR025597">
    <property type="entry name" value="DUF4345"/>
</dbReference>
<evidence type="ECO:0000256" key="1">
    <source>
        <dbReference type="SAM" id="Phobius"/>
    </source>
</evidence>
<keyword evidence="1" id="KW-1133">Transmembrane helix</keyword>
<proteinExistence type="predicted"/>
<evidence type="ECO:0000313" key="2">
    <source>
        <dbReference type="EMBL" id="PKD44267.1"/>
    </source>
</evidence>
<reference evidence="2 3" key="1">
    <citation type="submission" date="2017-11" db="EMBL/GenBank/DDBJ databases">
        <title>Rhodohalobacter 15182 sp. nov., isolated from a salt lake.</title>
        <authorList>
            <person name="Han S."/>
        </authorList>
    </citation>
    <scope>NUCLEOTIDE SEQUENCE [LARGE SCALE GENOMIC DNA]</scope>
    <source>
        <strain evidence="2 3">15182</strain>
    </source>
</reference>
<protein>
    <recommendedName>
        <fullName evidence="4">DUF4345 domain-containing protein</fullName>
    </recommendedName>
</protein>
<feature type="transmembrane region" description="Helical" evidence="1">
    <location>
        <begin position="109"/>
        <end position="129"/>
    </location>
</feature>
<comment type="caution">
    <text evidence="2">The sequence shown here is derived from an EMBL/GenBank/DDBJ whole genome shotgun (WGS) entry which is preliminary data.</text>
</comment>
<keyword evidence="1" id="KW-0812">Transmembrane</keyword>
<dbReference type="OrthoDB" id="981485at2"/>
<dbReference type="EMBL" id="PISP01000001">
    <property type="protein sequence ID" value="PKD44267.1"/>
    <property type="molecule type" value="Genomic_DNA"/>
</dbReference>
<dbReference type="Pfam" id="PF14248">
    <property type="entry name" value="DUF4345"/>
    <property type="match status" value="1"/>
</dbReference>
<sequence>MKLLNYFFFFTYIGLVILAGFWGAFIGADLDQQMLLGLDTNVLAEKTRANVLTQYRFLRAMELGYGLFAIVFREEIFSIKKFNLLFLVIMLAGVLARVISLIVDGYPHWIFYFFMIYEGIGVVIIYLYSQKELGIYKKKQI</sequence>
<keyword evidence="1" id="KW-0472">Membrane</keyword>